<evidence type="ECO:0000313" key="10">
    <source>
        <dbReference type="Proteomes" id="UP000789595"/>
    </source>
</evidence>
<name>A0A8J2SV23_9STRA</name>
<feature type="non-terminal residue" evidence="9">
    <location>
        <position position="1"/>
    </location>
</feature>
<dbReference type="PANTHER" id="PTHR45840">
    <property type="entry name" value="RHOMBOID-RELATED PROTEIN"/>
    <property type="match status" value="1"/>
</dbReference>
<dbReference type="Gene3D" id="1.20.1540.10">
    <property type="entry name" value="Rhomboid-like"/>
    <property type="match status" value="1"/>
</dbReference>
<keyword evidence="10" id="KW-1185">Reference proteome</keyword>
<dbReference type="InterPro" id="IPR022764">
    <property type="entry name" value="Peptidase_S54_rhomboid_dom"/>
</dbReference>
<feature type="transmembrane region" description="Helical" evidence="7">
    <location>
        <begin position="470"/>
        <end position="490"/>
    </location>
</feature>
<proteinExistence type="inferred from homology"/>
<protein>
    <recommendedName>
        <fullName evidence="8">Peptidase S54 rhomboid domain-containing protein</fullName>
    </recommendedName>
</protein>
<gene>
    <name evidence="9" type="ORF">PECAL_4P20940</name>
</gene>
<dbReference type="PANTHER" id="PTHR45840:SF2">
    <property type="entry name" value="PROTEIN RHOMBOID-RELATED"/>
    <property type="match status" value="1"/>
</dbReference>
<keyword evidence="3 7" id="KW-0812">Transmembrane</keyword>
<organism evidence="9 10">
    <name type="scientific">Pelagomonas calceolata</name>
    <dbReference type="NCBI Taxonomy" id="35677"/>
    <lineage>
        <taxon>Eukaryota</taxon>
        <taxon>Sar</taxon>
        <taxon>Stramenopiles</taxon>
        <taxon>Ochrophyta</taxon>
        <taxon>Pelagophyceae</taxon>
        <taxon>Pelagomonadales</taxon>
        <taxon>Pelagomonadaceae</taxon>
        <taxon>Pelagomonas</taxon>
    </lineage>
</organism>
<dbReference type="SUPFAM" id="SSF144091">
    <property type="entry name" value="Rhomboid-like"/>
    <property type="match status" value="1"/>
</dbReference>
<feature type="domain" description="Peptidase S54 rhomboid" evidence="8">
    <location>
        <begin position="438"/>
        <end position="577"/>
    </location>
</feature>
<evidence type="ECO:0000259" key="8">
    <source>
        <dbReference type="Pfam" id="PF01694"/>
    </source>
</evidence>
<evidence type="ECO:0000256" key="4">
    <source>
        <dbReference type="ARBA" id="ARBA00022989"/>
    </source>
</evidence>
<comment type="similarity">
    <text evidence="2">Belongs to the peptidase S54 family.</text>
</comment>
<dbReference type="AlphaFoldDB" id="A0A8J2SV23"/>
<evidence type="ECO:0000256" key="2">
    <source>
        <dbReference type="ARBA" id="ARBA00009045"/>
    </source>
</evidence>
<evidence type="ECO:0000256" key="3">
    <source>
        <dbReference type="ARBA" id="ARBA00022692"/>
    </source>
</evidence>
<keyword evidence="5 7" id="KW-0472">Membrane</keyword>
<dbReference type="GO" id="GO:0004252">
    <property type="term" value="F:serine-type endopeptidase activity"/>
    <property type="evidence" value="ECO:0007669"/>
    <property type="project" value="InterPro"/>
</dbReference>
<comment type="subcellular location">
    <subcellularLocation>
        <location evidence="1">Membrane</location>
        <topology evidence="1">Multi-pass membrane protein</topology>
    </subcellularLocation>
</comment>
<reference evidence="9" key="1">
    <citation type="submission" date="2021-11" db="EMBL/GenBank/DDBJ databases">
        <authorList>
            <consortium name="Genoscope - CEA"/>
            <person name="William W."/>
        </authorList>
    </citation>
    <scope>NUCLEOTIDE SEQUENCE</scope>
</reference>
<dbReference type="InterPro" id="IPR035952">
    <property type="entry name" value="Rhomboid-like_sf"/>
</dbReference>
<keyword evidence="4 7" id="KW-1133">Transmembrane helix</keyword>
<dbReference type="GO" id="GO:0016020">
    <property type="term" value="C:membrane"/>
    <property type="evidence" value="ECO:0007669"/>
    <property type="project" value="UniProtKB-SubCell"/>
</dbReference>
<feature type="transmembrane region" description="Helical" evidence="7">
    <location>
        <begin position="536"/>
        <end position="553"/>
    </location>
</feature>
<evidence type="ECO:0000256" key="1">
    <source>
        <dbReference type="ARBA" id="ARBA00004141"/>
    </source>
</evidence>
<comment type="caution">
    <text evidence="9">The sequence shown here is derived from an EMBL/GenBank/DDBJ whole genome shotgun (WGS) entry which is preliminary data.</text>
</comment>
<dbReference type="OrthoDB" id="193216at2759"/>
<dbReference type="Pfam" id="PF01694">
    <property type="entry name" value="Rhomboid"/>
    <property type="match status" value="1"/>
</dbReference>
<dbReference type="EMBL" id="CAKKNE010000004">
    <property type="protein sequence ID" value="CAH0374792.1"/>
    <property type="molecule type" value="Genomic_DNA"/>
</dbReference>
<feature type="transmembrane region" description="Helical" evidence="7">
    <location>
        <begin position="590"/>
        <end position="611"/>
    </location>
</feature>
<sequence length="739" mass="82721">TCAAAPPFLPPPRAMSRGQPQSRRATATRTPHPPSPQKYPTPTQKKPVTDLQHNAANRVDTAHAHEYTKGKMLELAGFMKHLHDGIPIRRHLENGREDKICIRGSGEAGDDGVAWDGLCCSKARTSFTWEELKEVRTYSRATIGKTVHPTATLAKSPMPSGAKAADVDLTFSLILEDGWSLDLTCNSAPGHHLAVRGFELARKHHMQEGHKGHNPRQGKRKDASGMAKATAALHNAHLLYAETKHGSHGSGSRIVVGATVEVAYAHSIEPAHAVFDPHKVDAQGRPVRDYPFRVKIPRGYMRFPTRAWHEGQYVIGVVSAYDKATNLYTVDYKSGPYHQTDGPHLNPSVKGLPDATVIEKVHREHLCVEEAVSSTDNFPFLMILVSLCQVICFAYWAPKMAEANNQEITATTPVAGPQYLWFKTVRNWPYCNDRRQFWYMTLSYQLVHSGLEHIIFNIVLQLIFGIPIELVHGAIVFFIYEVGVIMGALACALSDPYIAVVGCSGGVYCLFGIHVAHMMLNWNDMKHSAVPREMRVLVFGMLFGSEVVAWWCLNTAGKSFAAHAGGALAGFLMGVGFMTNFEIEEWEVYMRWFCRFCFAFFVVLGVIWYVVKDPPAPLSMWGYGDKNKIPCCFQMFDCDIERSYKYYHVFDCHRVLEDDKNSYQYRLKSKDPASVYDNMKNPFQQCNDVRAEIVSACASGFMKQVTGSSCADDRDNFADGSKFTTGMIGEYKHYFSTNE</sequence>
<feature type="transmembrane region" description="Helical" evidence="7">
    <location>
        <begin position="497"/>
        <end position="516"/>
    </location>
</feature>
<feature type="transmembrane region" description="Helical" evidence="7">
    <location>
        <begin position="560"/>
        <end position="578"/>
    </location>
</feature>
<accession>A0A8J2SV23</accession>
<evidence type="ECO:0000256" key="5">
    <source>
        <dbReference type="ARBA" id="ARBA00023136"/>
    </source>
</evidence>
<dbReference type="InterPro" id="IPR051739">
    <property type="entry name" value="Rhomboid_IM_Serine_Proteases"/>
</dbReference>
<evidence type="ECO:0000313" key="9">
    <source>
        <dbReference type="EMBL" id="CAH0374792.1"/>
    </source>
</evidence>
<evidence type="ECO:0000256" key="6">
    <source>
        <dbReference type="SAM" id="MobiDB-lite"/>
    </source>
</evidence>
<feature type="compositionally biased region" description="Polar residues" evidence="6">
    <location>
        <begin position="18"/>
        <end position="29"/>
    </location>
</feature>
<dbReference type="Proteomes" id="UP000789595">
    <property type="component" value="Unassembled WGS sequence"/>
</dbReference>
<evidence type="ECO:0000256" key="7">
    <source>
        <dbReference type="SAM" id="Phobius"/>
    </source>
</evidence>
<feature type="region of interest" description="Disordered" evidence="6">
    <location>
        <begin position="1"/>
        <end position="48"/>
    </location>
</feature>